<name>A0A0A0BPJ7_9CELL</name>
<feature type="transmembrane region" description="Helical" evidence="2">
    <location>
        <begin position="258"/>
        <end position="280"/>
    </location>
</feature>
<keyword evidence="4" id="KW-1185">Reference proteome</keyword>
<evidence type="ECO:0000256" key="1">
    <source>
        <dbReference type="SAM" id="MobiDB-lite"/>
    </source>
</evidence>
<feature type="transmembrane region" description="Helical" evidence="2">
    <location>
        <begin position="292"/>
        <end position="311"/>
    </location>
</feature>
<evidence type="ECO:0000313" key="4">
    <source>
        <dbReference type="Proteomes" id="UP000029839"/>
    </source>
</evidence>
<keyword evidence="2" id="KW-1133">Transmembrane helix</keyword>
<keyword evidence="2" id="KW-0812">Transmembrane</keyword>
<feature type="transmembrane region" description="Helical" evidence="2">
    <location>
        <begin position="63"/>
        <end position="82"/>
    </location>
</feature>
<reference evidence="3 4" key="1">
    <citation type="submission" date="2013-08" db="EMBL/GenBank/DDBJ databases">
        <title>Genome sequencing of Cellulomonas carbonis T26.</title>
        <authorList>
            <person name="Chen F."/>
            <person name="Li Y."/>
            <person name="Wang G."/>
        </authorList>
    </citation>
    <scope>NUCLEOTIDE SEQUENCE [LARGE SCALE GENOMIC DNA]</scope>
    <source>
        <strain evidence="3 4">T26</strain>
    </source>
</reference>
<feature type="transmembrane region" description="Helical" evidence="2">
    <location>
        <begin position="32"/>
        <end position="51"/>
    </location>
</feature>
<feature type="transmembrane region" description="Helical" evidence="2">
    <location>
        <begin position="88"/>
        <end position="104"/>
    </location>
</feature>
<organism evidence="3 4">
    <name type="scientific">Cellulomonas carbonis T26</name>
    <dbReference type="NCBI Taxonomy" id="947969"/>
    <lineage>
        <taxon>Bacteria</taxon>
        <taxon>Bacillati</taxon>
        <taxon>Actinomycetota</taxon>
        <taxon>Actinomycetes</taxon>
        <taxon>Micrococcales</taxon>
        <taxon>Cellulomonadaceae</taxon>
        <taxon>Cellulomonas</taxon>
    </lineage>
</organism>
<feature type="region of interest" description="Disordered" evidence="1">
    <location>
        <begin position="347"/>
        <end position="387"/>
    </location>
</feature>
<feature type="transmembrane region" description="Helical" evidence="2">
    <location>
        <begin position="225"/>
        <end position="246"/>
    </location>
</feature>
<dbReference type="AlphaFoldDB" id="A0A0A0BPJ7"/>
<reference evidence="3 4" key="2">
    <citation type="journal article" date="2015" name="Stand. Genomic Sci.">
        <title>Draft genome sequence of Cellulomonas carbonis T26(T) and comparative analysis of six Cellulomonas genomes.</title>
        <authorList>
            <person name="Zhuang W."/>
            <person name="Zhang S."/>
            <person name="Xia X."/>
            <person name="Wang G."/>
        </authorList>
    </citation>
    <scope>NUCLEOTIDE SEQUENCE [LARGE SCALE GENOMIC DNA]</scope>
    <source>
        <strain evidence="3 4">T26</strain>
    </source>
</reference>
<evidence type="ECO:0000313" key="3">
    <source>
        <dbReference type="EMBL" id="KGM09014.1"/>
    </source>
</evidence>
<proteinExistence type="predicted"/>
<keyword evidence="2" id="KW-0472">Membrane</keyword>
<protein>
    <submittedName>
        <fullName evidence="3">Uncharacterized protein</fullName>
    </submittedName>
</protein>
<accession>A0A0A0BPJ7</accession>
<sequence length="387" mass="38446">MLLAGGGLALLAGLDGGLLLIGVPAPVSADRLAQVHGVLLVLGFVGTLVALERAVALRRTPGWLAPGLLAAAAVALVAPGVPLDVARVLLPSGATALLGVAVALRRRGPGLALSLEVLGATLGLGAALLWSAGVPVPTTVPWLAGFLVLAIAGERFELARLGAPAGADRAGAVAGTAVTAGVVATTLWPGAGHVLLGAALLGLVAVLVRHDVARRTIRSTGLPRYVAGCLLAGYAWLTVAGAAWLGGGALLEGPAYDAVVHAVFLGFTLTMVMAHAPVILPAVLRTPLPYHPVLAAPVVVLQASLALRVLGGDLHGLTWALRVGGAANVVAVLLFVLLAVGSVVRGRRDRRGRPPRPSAASGTPARGGPARPAAAGRPASTRAGANA</sequence>
<dbReference type="EMBL" id="AXCY01000130">
    <property type="protein sequence ID" value="KGM09014.1"/>
    <property type="molecule type" value="Genomic_DNA"/>
</dbReference>
<dbReference type="Proteomes" id="UP000029839">
    <property type="component" value="Unassembled WGS sequence"/>
</dbReference>
<comment type="caution">
    <text evidence="3">The sequence shown here is derived from an EMBL/GenBank/DDBJ whole genome shotgun (WGS) entry which is preliminary data.</text>
</comment>
<feature type="transmembrane region" description="Helical" evidence="2">
    <location>
        <begin position="111"/>
        <end position="133"/>
    </location>
</feature>
<evidence type="ECO:0000256" key="2">
    <source>
        <dbReference type="SAM" id="Phobius"/>
    </source>
</evidence>
<feature type="transmembrane region" description="Helical" evidence="2">
    <location>
        <begin position="323"/>
        <end position="344"/>
    </location>
</feature>
<gene>
    <name evidence="3" type="ORF">N868_05075</name>
</gene>
<feature type="compositionally biased region" description="Low complexity" evidence="1">
    <location>
        <begin position="358"/>
        <end position="387"/>
    </location>
</feature>
<feature type="transmembrane region" description="Helical" evidence="2">
    <location>
        <begin position="194"/>
        <end position="213"/>
    </location>
</feature>